<dbReference type="InterPro" id="IPR002641">
    <property type="entry name" value="PNPLA_dom"/>
</dbReference>
<dbReference type="SUPFAM" id="SSF52151">
    <property type="entry name" value="FabD/lysophospholipase-like"/>
    <property type="match status" value="1"/>
</dbReference>
<keyword evidence="2 4" id="KW-0442">Lipid degradation</keyword>
<evidence type="ECO:0000256" key="2">
    <source>
        <dbReference type="ARBA" id="ARBA00022963"/>
    </source>
</evidence>
<evidence type="ECO:0000256" key="3">
    <source>
        <dbReference type="ARBA" id="ARBA00023098"/>
    </source>
</evidence>
<keyword evidence="1 4" id="KW-0378">Hydrolase</keyword>
<keyword evidence="7" id="KW-1185">Reference proteome</keyword>
<feature type="active site" description="Proton acceptor" evidence="4">
    <location>
        <position position="165"/>
    </location>
</feature>
<feature type="short sequence motif" description="GXSXG" evidence="4">
    <location>
        <begin position="39"/>
        <end position="43"/>
    </location>
</feature>
<feature type="short sequence motif" description="GXGXXG" evidence="4">
    <location>
        <begin position="12"/>
        <end position="17"/>
    </location>
</feature>
<evidence type="ECO:0000259" key="5">
    <source>
        <dbReference type="PROSITE" id="PS51635"/>
    </source>
</evidence>
<sequence>MARPKTAWVFSGGGSLGAVQVGMLQALAEAGVQADFLIGASVGALNAAFYAQAPTVEGVARLAGLWRRLRRKDVFPLTLLAGLKALLLRRDHLVEPDALRVIIAAALDVRRIEETRVPLHVVATDAMTGAEVLLSSGAIDVALLASTAIPVVFPPVVVAGRRLIDGGVGSNTPIIGALALGAQRILVLPTGTSCALQEPPRDMAARALQVMSLLSMRQLDRDVQHCTALAEIVIVPPLCPLAVSAFDFSQTVALIERAAAQTRDWLASGGLRRSGPLHVPLAHQDRLHAVH</sequence>
<keyword evidence="3 4" id="KW-0443">Lipid metabolism</keyword>
<evidence type="ECO:0000313" key="7">
    <source>
        <dbReference type="Proteomes" id="UP001562159"/>
    </source>
</evidence>
<dbReference type="PROSITE" id="PS51635">
    <property type="entry name" value="PNPLA"/>
    <property type="match status" value="1"/>
</dbReference>
<dbReference type="EMBL" id="JBGBPY010000001">
    <property type="protein sequence ID" value="MEY2183530.1"/>
    <property type="molecule type" value="Genomic_DNA"/>
</dbReference>
<comment type="caution">
    <text evidence="6">The sequence shown here is derived from an EMBL/GenBank/DDBJ whole genome shotgun (WGS) entry which is preliminary data.</text>
</comment>
<dbReference type="Pfam" id="PF01734">
    <property type="entry name" value="Patatin"/>
    <property type="match status" value="1"/>
</dbReference>
<name>A0ABV4AUF8_9GAMM</name>
<reference evidence="6 7" key="1">
    <citation type="submission" date="2024-07" db="EMBL/GenBank/DDBJ databases">
        <title>Molecular mechanisms and environmental adaptations of flagellar loss and biofilm growth of Rhodanobacter under environmental stress.</title>
        <authorList>
            <person name="Chen M."/>
        </authorList>
    </citation>
    <scope>NUCLEOTIDE SEQUENCE [LARGE SCALE GENOMIC DNA]</scope>
    <source>
        <strain evidence="6 7">RS22</strain>
    </source>
</reference>
<gene>
    <name evidence="6" type="ORF">AB7878_13995</name>
</gene>
<organism evidence="6 7">
    <name type="scientific">Rhodanobacter humi</name>
    <dbReference type="NCBI Taxonomy" id="1888173"/>
    <lineage>
        <taxon>Bacteria</taxon>
        <taxon>Pseudomonadati</taxon>
        <taxon>Pseudomonadota</taxon>
        <taxon>Gammaproteobacteria</taxon>
        <taxon>Lysobacterales</taxon>
        <taxon>Rhodanobacteraceae</taxon>
        <taxon>Rhodanobacter</taxon>
    </lineage>
</organism>
<dbReference type="PANTHER" id="PTHR14226">
    <property type="entry name" value="NEUROPATHY TARGET ESTERASE/SWISS CHEESE D.MELANOGASTER"/>
    <property type="match status" value="1"/>
</dbReference>
<feature type="short sequence motif" description="DGA/G" evidence="4">
    <location>
        <begin position="165"/>
        <end position="167"/>
    </location>
</feature>
<feature type="domain" description="PNPLA" evidence="5">
    <location>
        <begin position="8"/>
        <end position="178"/>
    </location>
</feature>
<evidence type="ECO:0000313" key="6">
    <source>
        <dbReference type="EMBL" id="MEY2183530.1"/>
    </source>
</evidence>
<dbReference type="InterPro" id="IPR050301">
    <property type="entry name" value="NTE"/>
</dbReference>
<feature type="active site" description="Nucleophile" evidence="4">
    <location>
        <position position="41"/>
    </location>
</feature>
<proteinExistence type="predicted"/>
<dbReference type="InterPro" id="IPR016035">
    <property type="entry name" value="Acyl_Trfase/lysoPLipase"/>
</dbReference>
<dbReference type="PANTHER" id="PTHR14226:SF57">
    <property type="entry name" value="BLR7027 PROTEIN"/>
    <property type="match status" value="1"/>
</dbReference>
<evidence type="ECO:0000256" key="4">
    <source>
        <dbReference type="PROSITE-ProRule" id="PRU01161"/>
    </source>
</evidence>
<dbReference type="Gene3D" id="3.40.1090.10">
    <property type="entry name" value="Cytosolic phospholipase A2 catalytic domain"/>
    <property type="match status" value="2"/>
</dbReference>
<protein>
    <submittedName>
        <fullName evidence="6">Patatin-like phospholipase family protein</fullName>
    </submittedName>
</protein>
<accession>A0ABV4AUF8</accession>
<dbReference type="Proteomes" id="UP001562159">
    <property type="component" value="Unassembled WGS sequence"/>
</dbReference>
<evidence type="ECO:0000256" key="1">
    <source>
        <dbReference type="ARBA" id="ARBA00022801"/>
    </source>
</evidence>